<dbReference type="InterPro" id="IPR006579">
    <property type="entry name" value="Pre_C2HC_dom"/>
</dbReference>
<dbReference type="Gene3D" id="3.90.1750.10">
    <property type="entry name" value="Hect, E3 ligase catalytic domains"/>
    <property type="match status" value="1"/>
</dbReference>
<dbReference type="Gene3D" id="1.10.8.10">
    <property type="entry name" value="DNA helicase RuvA subunit, C-terminal domain"/>
    <property type="match status" value="1"/>
</dbReference>
<dbReference type="PROSITE" id="PS50918">
    <property type="entry name" value="WWE"/>
    <property type="match status" value="1"/>
</dbReference>
<keyword evidence="18" id="KW-1185">Reference proteome</keyword>
<keyword evidence="5" id="KW-0597">Phosphoprotein</keyword>
<evidence type="ECO:0000256" key="11">
    <source>
        <dbReference type="ARBA" id="ARBA00034494"/>
    </source>
</evidence>
<dbReference type="SMART" id="SM00678">
    <property type="entry name" value="WWE"/>
    <property type="match status" value="1"/>
</dbReference>
<dbReference type="Pfam" id="PF00632">
    <property type="entry name" value="HECT"/>
    <property type="match status" value="1"/>
</dbReference>
<feature type="compositionally biased region" description="Basic and acidic residues" evidence="13">
    <location>
        <begin position="2747"/>
        <end position="2765"/>
    </location>
</feature>
<dbReference type="Pfam" id="PF14377">
    <property type="entry name" value="UBM"/>
    <property type="match status" value="3"/>
</dbReference>
<dbReference type="Pfam" id="PF07530">
    <property type="entry name" value="PRE_C2HC"/>
    <property type="match status" value="1"/>
</dbReference>
<comment type="pathway">
    <text evidence="3">Protein modification; protein ubiquitination.</text>
</comment>
<dbReference type="PROSITE" id="PS50237">
    <property type="entry name" value="HECT"/>
    <property type="match status" value="1"/>
</dbReference>
<dbReference type="Pfam" id="PF06025">
    <property type="entry name" value="DUF913"/>
    <property type="match status" value="1"/>
</dbReference>
<name>A0ABY6LGM1_9ARAC</name>
<dbReference type="InterPro" id="IPR035983">
    <property type="entry name" value="Hect_E3_ubiquitin_ligase"/>
</dbReference>
<feature type="compositionally biased region" description="Basic and acidic residues" evidence="13">
    <location>
        <begin position="2407"/>
        <end position="2425"/>
    </location>
</feature>
<feature type="domain" description="HECT" evidence="15">
    <location>
        <begin position="4196"/>
        <end position="4532"/>
    </location>
</feature>
<dbReference type="InterPro" id="IPR016024">
    <property type="entry name" value="ARM-type_fold"/>
</dbReference>
<protein>
    <recommendedName>
        <fullName evidence="4">HECT-type E3 ubiquitin transferase</fullName>
        <ecNumber evidence="4">2.3.2.26</ecNumber>
    </recommendedName>
</protein>
<feature type="region of interest" description="Disordered" evidence="13">
    <location>
        <begin position="40"/>
        <end position="113"/>
    </location>
</feature>
<feature type="compositionally biased region" description="Acidic residues" evidence="13">
    <location>
        <begin position="1173"/>
        <end position="1183"/>
    </location>
</feature>
<dbReference type="Gene3D" id="6.10.250.1630">
    <property type="match status" value="1"/>
</dbReference>
<dbReference type="EMBL" id="CP092880">
    <property type="protein sequence ID" value="UYV80320.1"/>
    <property type="molecule type" value="Genomic_DNA"/>
</dbReference>
<accession>A0ABY6LGM1</accession>
<dbReference type="PROSITE" id="PS50030">
    <property type="entry name" value="UBA"/>
    <property type="match status" value="1"/>
</dbReference>
<feature type="region of interest" description="Disordered" evidence="13">
    <location>
        <begin position="2362"/>
        <end position="2425"/>
    </location>
</feature>
<dbReference type="Pfam" id="PF06012">
    <property type="entry name" value="DUF908"/>
    <property type="match status" value="2"/>
</dbReference>
<dbReference type="InterPro" id="IPR018123">
    <property type="entry name" value="WWE-dom_subgr"/>
</dbReference>
<feature type="region of interest" description="Disordered" evidence="13">
    <location>
        <begin position="1139"/>
        <end position="1195"/>
    </location>
</feature>
<feature type="region of interest" description="Disordered" evidence="13">
    <location>
        <begin position="2621"/>
        <end position="2677"/>
    </location>
</feature>
<dbReference type="EC" id="2.3.2.26" evidence="4"/>
<dbReference type="SUPFAM" id="SSF46934">
    <property type="entry name" value="UBA-like"/>
    <property type="match status" value="1"/>
</dbReference>
<organism evidence="17 18">
    <name type="scientific">Cordylochernes scorpioides</name>
    <dbReference type="NCBI Taxonomy" id="51811"/>
    <lineage>
        <taxon>Eukaryota</taxon>
        <taxon>Metazoa</taxon>
        <taxon>Ecdysozoa</taxon>
        <taxon>Arthropoda</taxon>
        <taxon>Chelicerata</taxon>
        <taxon>Arachnida</taxon>
        <taxon>Pseudoscorpiones</taxon>
        <taxon>Cheliferoidea</taxon>
        <taxon>Chernetidae</taxon>
        <taxon>Cordylochernes</taxon>
    </lineage>
</organism>
<keyword evidence="6" id="KW-0808">Transferase</keyword>
<feature type="compositionally biased region" description="Polar residues" evidence="13">
    <location>
        <begin position="69"/>
        <end position="98"/>
    </location>
</feature>
<dbReference type="Pfam" id="PF02825">
    <property type="entry name" value="WWE"/>
    <property type="match status" value="1"/>
</dbReference>
<feature type="region of interest" description="Disordered" evidence="13">
    <location>
        <begin position="2133"/>
        <end position="2154"/>
    </location>
</feature>
<feature type="compositionally biased region" description="Low complexity" evidence="13">
    <location>
        <begin position="1154"/>
        <end position="1172"/>
    </location>
</feature>
<gene>
    <name evidence="17" type="ORF">LAZ67_18002382</name>
</gene>
<dbReference type="Gene3D" id="3.30.720.50">
    <property type="match status" value="1"/>
</dbReference>
<dbReference type="SMART" id="SM00165">
    <property type="entry name" value="UBA"/>
    <property type="match status" value="1"/>
</dbReference>
<evidence type="ECO:0000256" key="6">
    <source>
        <dbReference type="ARBA" id="ARBA00022679"/>
    </source>
</evidence>
<dbReference type="InterPro" id="IPR000293">
    <property type="entry name" value="Channel_colicin_C"/>
</dbReference>
<evidence type="ECO:0000256" key="3">
    <source>
        <dbReference type="ARBA" id="ARBA00004906"/>
    </source>
</evidence>
<dbReference type="Gene3D" id="3.30.2160.10">
    <property type="entry name" value="Hect, E3 ligase catalytic domain"/>
    <property type="match status" value="1"/>
</dbReference>
<feature type="compositionally biased region" description="Low complexity" evidence="13">
    <location>
        <begin position="1833"/>
        <end position="1844"/>
    </location>
</feature>
<evidence type="ECO:0000256" key="7">
    <source>
        <dbReference type="ARBA" id="ARBA00022763"/>
    </source>
</evidence>
<feature type="active site" description="Glycyl thioester intermediate" evidence="12">
    <location>
        <position position="4499"/>
    </location>
</feature>
<feature type="region of interest" description="Disordered" evidence="13">
    <location>
        <begin position="917"/>
        <end position="939"/>
    </location>
</feature>
<dbReference type="InterPro" id="IPR009060">
    <property type="entry name" value="UBA-like_sf"/>
</dbReference>
<dbReference type="SUPFAM" id="SSF117839">
    <property type="entry name" value="WWE domain"/>
    <property type="match status" value="1"/>
</dbReference>
<keyword evidence="8 12" id="KW-0833">Ubl conjugation pathway</keyword>
<feature type="compositionally biased region" description="Polar residues" evidence="13">
    <location>
        <begin position="2635"/>
        <end position="2646"/>
    </location>
</feature>
<dbReference type="Pfam" id="PF00627">
    <property type="entry name" value="UBA"/>
    <property type="match status" value="1"/>
</dbReference>
<dbReference type="InterPro" id="IPR004170">
    <property type="entry name" value="WWE_dom"/>
</dbReference>
<comment type="subcellular location">
    <subcellularLocation>
        <location evidence="2">Nucleus</location>
    </subcellularLocation>
</comment>
<dbReference type="InterPro" id="IPR010309">
    <property type="entry name" value="E3_Ub_ligase_DUF908"/>
</dbReference>
<feature type="compositionally biased region" description="Polar residues" evidence="13">
    <location>
        <begin position="3179"/>
        <end position="3215"/>
    </location>
</feature>
<evidence type="ECO:0000256" key="2">
    <source>
        <dbReference type="ARBA" id="ARBA00004123"/>
    </source>
</evidence>
<dbReference type="Proteomes" id="UP001235939">
    <property type="component" value="Chromosome 18"/>
</dbReference>
<sequence>MQPIVIKSTIGPAGEKVSIIDTNILLKILERCGIEYKVEETPSTKKRTRKSPSDSTPRSHKTPRMEVVSQHNENDVSMNEVTEVPQETSAATPSQVNEENIDEDGPWTKVTHSKKPRIPPVIAENVTDWKLLCQELKDLRTDKFQCTISGNKHIIKAKNISDLKKNQGILVLKGVTTAYKTEDIAIELATMGFTETSVKRLHRQSTKRPMNIVLVELPKNEHNNKFYGITELLYQKIAVESFRTTNLVTQCFNCQGFGHGQLNCFLNPKCVKCAEEHHSKDCPRRSRQLPPKCANCEEAQTANYRGCPKFPRVHQQQPRYPGQYKPNNPIPFSKRSETLPKIVEQQNKSNAEVATRKTSHSETKDLCEKLMQVIKTYLQNAFEIAKMKIDRTKLKKSSSEVPADCKALIDKLKSCSQDELHLILKDIKSWNCGKCELFHWIDVLDIFDGILEAACQKSKWCLLCDMAGNEARKELLLEVLHFTALLIEHSFSRHFYNSMEHLTSLLGSSDMQVVLAVLNLLYVFRGKHHQHFWSGAGLTHFCFQSWGGRENGFGLAECCQNLPITSFPSSATTLHFEFYSENGESSAKKANTICTIHVENLDQIPDKTPSQIMEELLVTFPVPEAKQMCLFTHIRLAHSFSDYTKRLQCVQARLQALSILVYCNSIQDNANLLLYAGLIEELVDVLELPLNNLIDIKAASLRTLTSIIHLDRNPKLGFRLSAIIDATGAAFYHGFLPVLVRSCILSLTSKSFPPSDAPGEITCFAAPDSLVKPFALPFATALFSFLYHLASYESGGEALVACGMMEALLKIIVWHGMEPENITVRLVISLSGDWLTPGLLQFVTRAVRVIDLITNLDMQAFQSHSGLNCFISRLEFEINVCRKDQPYVIRVGNNRTRSTSESNFPVAMEIDGSFTQSISDSTDSSHHDDEGTHEAAEPRKGVQCFPQRAALLKSMLNFLKKAIQDPAFSDNIRHLMDGSLPKSLKHIISNAEYYGPSLFLLAMDVVTVYVFQEPSLLSCLQDNGLTDVMLHAILEKEVPATREVLAGLPNVFSALCLNARGLQAFTELAPFQKVFRVLISPEYLGAMRRRRTSDPMGDTASNLGNAMDELMRHQPSLRADAMGAIIKLLEELATMGRDPKYVCSRPPATASKQDPPSNSPGSGGNNVPNDGNSSDDEDDDEDEAGVHPVQGADIKTDADKALLDASGSEAKTPIPLVDYILNVMRFVDAILSNNSTDDHCREFVRQKGLIALMNLLGLPNLPIDFPVTPTCQAVASVCKSILNLAHEPLVLRFGLLQLKEALDGLEPLHQPLGEPGGSVLLEELVNAPSAPGEATASAQATPLLHAMASAHSYIVMFVHVCRSGQSEIRTISTSQWGSELGLSVLKQLSHLYTSLVWESTILLALCSENTLPAGCQFGRHQLEKLVNHSGGDTSLVSAIDDCSTESAIGDFEVTTAMQALSTNGNAMEVDEPNGGSDKPKSAQIQSQIKQIKPLLSGASRLGRALAELFGLLVKLCVGSPIRQRRGQQIPPAPPVPTPAAREVASALTQLLAAGLSWEPPPTSPLPKFRLTFYVCSVGFTSPMLFDDRKFPYYLMLHNFITTGGQQAFFDTFQWALTIGGKVAIDQGLEHPDLPDGTGEFLDAWLGLLEKMVNPKTILESPHTFPQKNSQTSNDPIHYLINTHKLAFDAIMHLWDRKPLKIYGDRMSETMLAILCHILKGEALIHEKLFKEKEGGGESSKARGSAKKLTETTPAPAANSESEVNAAHLQQLMDMGFCRDMATEALRQTSSLEQATDYLLNYSSQLSRSTLPNWSEEDQMMRAIAMSLGENVLTSGEEATSSSGGAEKKSPPAQEKFAFNTKPIPPQEIDTFTQNILSGCLRLLDTLPECVYRTCDLLVVVASRNGTEWRDKMLVSLLDEIEETVVSLFRSYTLHTVEPEQWLELPEASKAAVRIHLFTLLFEEMRLACATLVEARGLMQPLVRLLDSLANCLLQVSNPTQPKYVNLALAFPILFNILVVSRWLASVILLIDLYEKASVATKRRVPLLQVPKRQWKWFDDRSSRWNSYTTANNKAIDDAYKAGEQSVRFTAGRRRYTAQFSTMIQVNEETGNWRPIMLVVENDEKKEDNRVKEKVMEMDESSQDAASTSRASAPPEMHTIEGLTSDQVQELVHVCVTLISIPVDNLALNAAMRLCLRLTCVHENAILFAELGGIKHLLCLTQASSFWGFASLATLLIRHVLEEPPTLRHAMEKVVRSSTAGSSTPLSSKELHYVLRVLAPAACRNPDIFLEVAKNTLRISLLPLSKREEEERYANTNSIQMLKSLPAKSTQNPVFEGPLRGVIYDLLNALTIKTPLVAEETPDQALPISDRDSLQETNSNDILPQDDDVVDVGVPHLNGSSEASTSKDGNKGNKDGAKDAKNEEAKKNAPLIPKSAICRLLAELVRSYAGAAKLIAEHMFLAGQSELVPEDCTAMSFILDNLLSNWESTTPALTRVLVAALASSNHSPETQAALVNEIKLALHRALSLPESSEKHSRVQALAGLLSTTIESCPPLIGSASSFQRGNNSGGMNSIVRLLLRRGLVGDLARVPHHLDLASPHMAATVNAALKPLETLSKIVNIPPANQMGPRSAGQRKASTSGGASSGQRADLMEEDTQHDSGENTDSEAPNAPNSNNDLVLMSSQNREISEAVEVQLESIMDQLLDGQFPSGRSAEEELQALITVEGGAGGAAARNSEPSLVINLDTEADHRDSESHAAADDRHESTDSDSDESEEAEEDEAAQEDDEREDEGDDEAEEEEEEEEEDDEGSHYEFADGFQDIGEALFGMQDQEDYVYFRISDSFPMRGADGIRTIQIPALADEANSDENSPPSVIPPAPGFLTSSHPLLLRRGCGEGAGTGAGHSRGLHRSARQRCYRQSHFGNHSWHIYATSAGAGNNATGANAGAGTTANNVPGGASTTTRHPNTPAILQRLLGPSSAQDLLQFSSFSSQNSEPRILFANIATEDDLLDFQDQNSLLADGNSSCILSSIPSALVRWTEESRILDGDSVHDCVTSIKPSLIEVLEKFRNEEWEERREKRKKAQQQEEASQPAEADKPEVGETPPAATSGAQASSLFEEMGTQASLIPVISPMEISDWVAHDSPQPPDTVESPQPPPTGAANTEQLAASIVAQVLGPAMALTSQPPQQEATSEVSQELASLEEQQPPTVLSPSSTMDSEPAQVATPEDPPSGAVTWESTEPVQSSSSDYSSVLGDVDLPEGVDPSFLAALPENIRQEVIAEQFRLQRIRTRASNPVAESAAVAAPGSSSSSSTAAFTEVNPEFLAALPPNIQEEVLAQQRAEQQRLAAQNSNPDTPVDPAGFIQTLPAGLRQQVSSTHALVLSDIDDSLIALLPQELATEAQSLRREMEARHRQMQERFLSSQAGTALSRILRSAGRLGGRSSNANAGTNLPATQLSNLLMKRGRQLLDHEGLSCLLVLLFVDEPKLNTARLHRVLRNLCYHTPTRQWVICSLLSILERTKESRMLENGQPPGDIHKGKKNSPKTPDTIHRLEKGTTTPSWLSIGLDAALGCRTSVFQIHRQGSSKRHPPLTYPMVTIHPQASPIVFRHVLDTLILFAKNFPVHFLPDKLIEEKYGKDAVMDSKQTLKPVVPTTPKSDLKSAAGSSSGAQCSTNVGASTSTTRQVDTDFWDVLVKLDCLSTSRKGKGAYKSHNPVLSTSTGSLYGETTEEELKLNGFEQSPMAQLMSMLSHPVVHCSSQLTDRLLRLLALISVALPDQETRGEAPASEEPAAEKTAVVPARDEKEENKIIKQHLRLAVEVLTSKTCSEEGLEDATSLLLRLSRGCGSTRQSVLQLLLEGARELGNTVCQHIRVLIGELHVLNAKLANDRPGNSSIVLIGPSPADDDSDEAAGRRGTKGTIADRFTSSTVVITAPSTRGVKGSELQLPSMATLTSKTSSQAFFLRILKVIIQLRDSSKSRKPSARLSSHPPVVAAAVAAVVGPDVSTPMDIDSGSGTADLLFKEVLTPLSSELDLDTLWETLSECLVELAETPDHHAVLVLQPAVEAFFLVHAAPSEQHRTRHRSSQENQLSHIEEHDSGSLLSILPPLNSDTHKFLKFAEKHKTVLNQILRQSTTPLVDGPFAVLVDHTRVLDFDVKRRYFRQELERMDEGARREDLAVHVRREHIFEDSFRELHRRVSEDWKNRFYIVFEGEEGQDAGGLLREWYTIISREIFNPMYALFTISPGDRVTYMINPSSHCNSNHLSYFKFVGRVIAKAIYDNKLLECYFTRSFYKHILGKPVKYTDMESEDYSFYQGLVFLLDHGVRELGYELTFSVEMQEFGVTEIRDLIPNGRNELVTEENKHEYVKLVCQEKMTGAIRKQLNAFLEGFYEIIPKRLISIFNEQELELLISGLPNIDIDDLKANSEYHKYQQNSLQIQWFWRALRSFDQADRAKFLQFVTGTSKVPLQGFSALEGMNGIQKFQIHRDDRSTDRLPSAHTCFNQLDLPAYETYDKLRSMLLKAIHECSEGFGFA</sequence>
<feature type="compositionally biased region" description="Basic and acidic residues" evidence="13">
    <location>
        <begin position="923"/>
        <end position="939"/>
    </location>
</feature>
<evidence type="ECO:0000256" key="9">
    <source>
        <dbReference type="ARBA" id="ARBA00023204"/>
    </source>
</evidence>
<dbReference type="InterPro" id="IPR015940">
    <property type="entry name" value="UBA"/>
</dbReference>
<keyword evidence="10" id="KW-0539">Nucleus</keyword>
<feature type="region of interest" description="Disordered" evidence="13">
    <location>
        <begin position="1833"/>
        <end position="1852"/>
    </location>
</feature>
<evidence type="ECO:0000256" key="12">
    <source>
        <dbReference type="PROSITE-ProRule" id="PRU00104"/>
    </source>
</evidence>
<reference evidence="17 18" key="1">
    <citation type="submission" date="2022-01" db="EMBL/GenBank/DDBJ databases">
        <title>A chromosomal length assembly of Cordylochernes scorpioides.</title>
        <authorList>
            <person name="Zeh D."/>
            <person name="Zeh J."/>
        </authorList>
    </citation>
    <scope>NUCLEOTIDE SEQUENCE [LARGE SCALE GENOMIC DNA]</scope>
    <source>
        <strain evidence="17">IN4F17</strain>
        <tissue evidence="17">Whole Body</tissue>
    </source>
</reference>
<evidence type="ECO:0000256" key="5">
    <source>
        <dbReference type="ARBA" id="ARBA00022553"/>
    </source>
</evidence>
<evidence type="ECO:0000256" key="4">
    <source>
        <dbReference type="ARBA" id="ARBA00012485"/>
    </source>
</evidence>
<feature type="domain" description="WWE" evidence="16">
    <location>
        <begin position="2037"/>
        <end position="2117"/>
    </location>
</feature>
<dbReference type="PANTHER" id="PTHR11254:SF67">
    <property type="entry name" value="E3 UBIQUITIN-PROTEIN LIGASE HUWE1"/>
    <property type="match status" value="1"/>
</dbReference>
<dbReference type="InterPro" id="IPR025527">
    <property type="entry name" value="HUWE1/Rev1_UBM"/>
</dbReference>
<dbReference type="SMART" id="SM00119">
    <property type="entry name" value="HECTc"/>
    <property type="match status" value="1"/>
</dbReference>
<comment type="catalytic activity">
    <reaction evidence="1">
        <text>S-ubiquitinyl-[E2 ubiquitin-conjugating enzyme]-L-cysteine + [acceptor protein]-L-lysine = [E2 ubiquitin-conjugating enzyme]-L-cysteine + N(6)-ubiquitinyl-[acceptor protein]-L-lysine.</text>
        <dbReference type="EC" id="2.3.2.26"/>
    </reaction>
</comment>
<dbReference type="InterPro" id="IPR050409">
    <property type="entry name" value="E3_ubiq-protein_ligase"/>
</dbReference>
<dbReference type="PROSITE" id="PS50330">
    <property type="entry name" value="UIM"/>
    <property type="match status" value="1"/>
</dbReference>
<evidence type="ECO:0000259" key="15">
    <source>
        <dbReference type="PROSITE" id="PS50237"/>
    </source>
</evidence>
<dbReference type="PROSITE" id="PS00276">
    <property type="entry name" value="CHANNEL_COLICIN"/>
    <property type="match status" value="1"/>
</dbReference>
<feature type="region of interest" description="Disordered" evidence="13">
    <location>
        <begin position="2747"/>
        <end position="2810"/>
    </location>
</feature>
<dbReference type="InterPro" id="IPR000569">
    <property type="entry name" value="HECT_dom"/>
</dbReference>
<evidence type="ECO:0000256" key="8">
    <source>
        <dbReference type="ARBA" id="ARBA00022786"/>
    </source>
</evidence>
<evidence type="ECO:0000313" key="17">
    <source>
        <dbReference type="EMBL" id="UYV80320.1"/>
    </source>
</evidence>
<evidence type="ECO:0000313" key="18">
    <source>
        <dbReference type="Proteomes" id="UP001235939"/>
    </source>
</evidence>
<feature type="compositionally biased region" description="Acidic residues" evidence="13">
    <location>
        <begin position="2766"/>
        <end position="2807"/>
    </location>
</feature>
<evidence type="ECO:0000259" key="16">
    <source>
        <dbReference type="PROSITE" id="PS50918"/>
    </source>
</evidence>
<dbReference type="InterPro" id="IPR010314">
    <property type="entry name" value="E3_Ub_ligase_DUF913"/>
</dbReference>
<evidence type="ECO:0000256" key="1">
    <source>
        <dbReference type="ARBA" id="ARBA00000885"/>
    </source>
</evidence>
<dbReference type="CDD" id="cd14288">
    <property type="entry name" value="UBA_HUWE1"/>
    <property type="match status" value="1"/>
</dbReference>
<dbReference type="SUPFAM" id="SSF56204">
    <property type="entry name" value="Hect, E3 ligase catalytic domain"/>
    <property type="match status" value="1"/>
</dbReference>
<evidence type="ECO:0000256" key="10">
    <source>
        <dbReference type="ARBA" id="ARBA00023242"/>
    </source>
</evidence>
<feature type="region of interest" description="Disordered" evidence="13">
    <location>
        <begin position="1732"/>
        <end position="1761"/>
    </location>
</feature>
<comment type="similarity">
    <text evidence="11">Belongs to the UPL family. TOM1/PTR1 subfamily.</text>
</comment>
<keyword evidence="7" id="KW-0227">DNA damage</keyword>
<feature type="region of interest" description="Disordered" evidence="13">
    <location>
        <begin position="3074"/>
        <end position="3110"/>
    </location>
</feature>
<evidence type="ECO:0000259" key="14">
    <source>
        <dbReference type="PROSITE" id="PS50030"/>
    </source>
</evidence>
<feature type="region of interest" description="Disordered" evidence="13">
    <location>
        <begin position="3647"/>
        <end position="3675"/>
    </location>
</feature>
<keyword evidence="9" id="KW-0234">DNA repair</keyword>
<feature type="region of interest" description="Disordered" evidence="13">
    <location>
        <begin position="3136"/>
        <end position="3159"/>
    </location>
</feature>
<evidence type="ECO:0000256" key="13">
    <source>
        <dbReference type="SAM" id="MobiDB-lite"/>
    </source>
</evidence>
<dbReference type="InterPro" id="IPR003903">
    <property type="entry name" value="UIM_dom"/>
</dbReference>
<proteinExistence type="inferred from homology"/>
<feature type="region of interest" description="Disordered" evidence="13">
    <location>
        <begin position="3524"/>
        <end position="3550"/>
    </location>
</feature>
<dbReference type="InterPro" id="IPR037197">
    <property type="entry name" value="WWE_dom_sf"/>
</dbReference>
<dbReference type="Gene3D" id="3.30.2410.10">
    <property type="entry name" value="Hect, E3 ligase catalytic domain"/>
    <property type="match status" value="1"/>
</dbReference>
<dbReference type="SUPFAM" id="SSF48371">
    <property type="entry name" value="ARM repeat"/>
    <property type="match status" value="1"/>
</dbReference>
<dbReference type="InterPro" id="IPR041918">
    <property type="entry name" value="UBA_HUWE1"/>
</dbReference>
<dbReference type="CDD" id="cd00078">
    <property type="entry name" value="HECTc"/>
    <property type="match status" value="1"/>
</dbReference>
<feature type="domain" description="UBA" evidence="14">
    <location>
        <begin position="1758"/>
        <end position="1801"/>
    </location>
</feature>
<feature type="region of interest" description="Disordered" evidence="13">
    <location>
        <begin position="3177"/>
        <end position="3254"/>
    </location>
</feature>
<dbReference type="PANTHER" id="PTHR11254">
    <property type="entry name" value="HECT DOMAIN UBIQUITIN-PROTEIN LIGASE"/>
    <property type="match status" value="1"/>
</dbReference>